<dbReference type="GO" id="GO:0005737">
    <property type="term" value="C:cytoplasm"/>
    <property type="evidence" value="ECO:0007669"/>
    <property type="project" value="TreeGrafter"/>
</dbReference>
<evidence type="ECO:0000259" key="1">
    <source>
        <dbReference type="PROSITE" id="PS51752"/>
    </source>
</evidence>
<organism evidence="2">
    <name type="scientific">Rhizopus microsporus var. microsporus</name>
    <dbReference type="NCBI Taxonomy" id="86635"/>
    <lineage>
        <taxon>Eukaryota</taxon>
        <taxon>Fungi</taxon>
        <taxon>Fungi incertae sedis</taxon>
        <taxon>Mucoromycota</taxon>
        <taxon>Mucoromycotina</taxon>
        <taxon>Mucoromycetes</taxon>
        <taxon>Mucorales</taxon>
        <taxon>Mucorineae</taxon>
        <taxon>Rhizopodaceae</taxon>
        <taxon>Rhizopus</taxon>
    </lineage>
</organism>
<accession>A0A1X0REV2</accession>
<gene>
    <name evidence="2" type="ORF">BCV72DRAFT_221598</name>
</gene>
<dbReference type="InterPro" id="IPR021917">
    <property type="entry name" value="Unchr_Zn-peptidase-like"/>
</dbReference>
<sequence>MTAYNNPPPIPDRPLQEQIEVCNVTEGETVHQRFLLVNGRAGKRNGKFDLPIQVYCNDFPPTQWPCVDSYFKALVHLVPGPNTITFAFVNATLHFHVNYLPLLQNPPLSLAIIIGSDSPATFDVPPEKEGQNTLDIAIRKLRTAGYMWQAFCAEQMYRNGMQRRTFRLDEDWLPDTTSCQENRVMRTTAKVHIIRSTKTVAEIRDIRRAQQRDDDEGNSEDLESLFGICLNDLGRCSPFDQPCHVACMLLDAHWDPQRQAILGHAALGGGGGDIALGIFGSHSLHAWPSCIEDIVPCFMNDTRTDTRFIANDAGESGAWWKALNIGMGAMLHEVGHSYTLDHTPSGIMSRGFNNWNRTFMVKEPGHSPIPPEDEEGSHWHRVDIIRLRFHPAFRLPQDGPREAIDHSSPIIMPLEENCLRISAPAGLSMIVYSINSHYRTHTEFLRQQPKNVTLSLSDIYKQLHCTANENIKLETISVNQQGQSVDSVATFFHTHIVQLPGLSNTVFKSPVFGEMEGGSKYLVPFISDTFKKQLARIAIHHGDFLDGFILYWSDGTRNIIGCLGGRRSTYDVLPGESIQGLLVRCGAWIDGIQFKLSSGRTSPWYGGQGGRPVLIEPPSGYSLVGVHASSGNWMYQMGILYQKHS</sequence>
<name>A0A1X0REV2_RHIZD</name>
<dbReference type="PANTHER" id="PTHR21054:SF2">
    <property type="entry name" value="MIP04191P"/>
    <property type="match status" value="1"/>
</dbReference>
<dbReference type="PANTHER" id="PTHR21054">
    <property type="entry name" value="ZINC METALLOPROTEINASE-RELATED"/>
    <property type="match status" value="1"/>
</dbReference>
<dbReference type="VEuPathDB" id="FungiDB:BCV72DRAFT_221598"/>
<protein>
    <recommendedName>
        <fullName evidence="1">Jacalin-type lectin domain-containing protein</fullName>
    </recommendedName>
</protein>
<reference evidence="2" key="1">
    <citation type="journal article" date="2016" name="Proc. Natl. Acad. Sci. U.S.A.">
        <title>Lipid metabolic changes in an early divergent fungus govern the establishment of a mutualistic symbiosis with endobacteria.</title>
        <authorList>
            <person name="Lastovetsky O.A."/>
            <person name="Gaspar M.L."/>
            <person name="Mondo S.J."/>
            <person name="LaButti K.M."/>
            <person name="Sandor L."/>
            <person name="Grigoriev I.V."/>
            <person name="Henry S.A."/>
            <person name="Pawlowska T.E."/>
        </authorList>
    </citation>
    <scope>NUCLEOTIDE SEQUENCE [LARGE SCALE GENOMIC DNA]</scope>
    <source>
        <strain evidence="2">ATCC 52814</strain>
    </source>
</reference>
<dbReference type="Gene3D" id="2.100.10.30">
    <property type="entry name" value="Jacalin-like lectin domain"/>
    <property type="match status" value="1"/>
</dbReference>
<dbReference type="Pfam" id="PF01419">
    <property type="entry name" value="Jacalin"/>
    <property type="match status" value="1"/>
</dbReference>
<dbReference type="Pfam" id="PF12044">
    <property type="entry name" value="Metallopep"/>
    <property type="match status" value="1"/>
</dbReference>
<dbReference type="EMBL" id="KV921865">
    <property type="protein sequence ID" value="ORE10526.1"/>
    <property type="molecule type" value="Genomic_DNA"/>
</dbReference>
<dbReference type="AlphaFoldDB" id="A0A1X0REV2"/>
<dbReference type="InterPro" id="IPR053002">
    <property type="entry name" value="Metalloproteinase_M10B"/>
</dbReference>
<feature type="domain" description="Jacalin-type lectin" evidence="1">
    <location>
        <begin position="506"/>
        <end position="643"/>
    </location>
</feature>
<evidence type="ECO:0000313" key="2">
    <source>
        <dbReference type="EMBL" id="ORE10526.1"/>
    </source>
</evidence>
<proteinExistence type="predicted"/>
<dbReference type="Proteomes" id="UP000242414">
    <property type="component" value="Unassembled WGS sequence"/>
</dbReference>
<dbReference type="SUPFAM" id="SSF51101">
    <property type="entry name" value="Mannose-binding lectins"/>
    <property type="match status" value="1"/>
</dbReference>
<dbReference type="OrthoDB" id="74460at2759"/>
<dbReference type="PROSITE" id="PS51752">
    <property type="entry name" value="JACALIN_LECTIN"/>
    <property type="match status" value="1"/>
</dbReference>
<dbReference type="InterPro" id="IPR001229">
    <property type="entry name" value="Jacalin-like_lectin_dom"/>
</dbReference>
<dbReference type="InterPro" id="IPR036404">
    <property type="entry name" value="Jacalin-like_lectin_dom_sf"/>
</dbReference>